<protein>
    <submittedName>
        <fullName evidence="2">Uncharacterized protein</fullName>
    </submittedName>
</protein>
<proteinExistence type="predicted"/>
<evidence type="ECO:0000256" key="1">
    <source>
        <dbReference type="SAM" id="MobiDB-lite"/>
    </source>
</evidence>
<name>A0A8J2RE46_9CRUS</name>
<comment type="caution">
    <text evidence="2">The sequence shown here is derived from an EMBL/GenBank/DDBJ whole genome shotgun (WGS) entry which is preliminary data.</text>
</comment>
<dbReference type="EMBL" id="CAKKLH010000033">
    <property type="protein sequence ID" value="CAH0100186.1"/>
    <property type="molecule type" value="Genomic_DNA"/>
</dbReference>
<evidence type="ECO:0000313" key="2">
    <source>
        <dbReference type="EMBL" id="CAH0100186.1"/>
    </source>
</evidence>
<feature type="compositionally biased region" description="Gly residues" evidence="1">
    <location>
        <begin position="149"/>
        <end position="158"/>
    </location>
</feature>
<gene>
    <name evidence="2" type="ORF">DGAL_LOCUS2377</name>
</gene>
<reference evidence="2" key="1">
    <citation type="submission" date="2021-11" db="EMBL/GenBank/DDBJ databases">
        <authorList>
            <person name="Schell T."/>
        </authorList>
    </citation>
    <scope>NUCLEOTIDE SEQUENCE</scope>
    <source>
        <strain evidence="2">M5</strain>
    </source>
</reference>
<evidence type="ECO:0000313" key="3">
    <source>
        <dbReference type="Proteomes" id="UP000789390"/>
    </source>
</evidence>
<dbReference type="Proteomes" id="UP000789390">
    <property type="component" value="Unassembled WGS sequence"/>
</dbReference>
<feature type="compositionally biased region" description="Basic and acidic residues" evidence="1">
    <location>
        <begin position="139"/>
        <end position="148"/>
    </location>
</feature>
<organism evidence="2 3">
    <name type="scientific">Daphnia galeata</name>
    <dbReference type="NCBI Taxonomy" id="27404"/>
    <lineage>
        <taxon>Eukaryota</taxon>
        <taxon>Metazoa</taxon>
        <taxon>Ecdysozoa</taxon>
        <taxon>Arthropoda</taxon>
        <taxon>Crustacea</taxon>
        <taxon>Branchiopoda</taxon>
        <taxon>Diplostraca</taxon>
        <taxon>Cladocera</taxon>
        <taxon>Anomopoda</taxon>
        <taxon>Daphniidae</taxon>
        <taxon>Daphnia</taxon>
    </lineage>
</organism>
<keyword evidence="3" id="KW-1185">Reference proteome</keyword>
<feature type="region of interest" description="Disordered" evidence="1">
    <location>
        <begin position="136"/>
        <end position="158"/>
    </location>
</feature>
<sequence>MKAHHAINFNTRKQVRTGRQLRKDFDHLVRWKRKGGGVVERKKVLGFFFFREREREGGCDHQVNDLELPPAVHHGVDLSVTPVYIYHSNGGHTVVCTDYYTLLPQPPVRHHHCAKLKSLGYGISVYFQLSGHLARRGHKDPVNSDEGVRGGGTDGLDT</sequence>
<dbReference type="AlphaFoldDB" id="A0A8J2RE46"/>
<accession>A0A8J2RE46</accession>